<dbReference type="EMBL" id="JBHRSD010000043">
    <property type="protein sequence ID" value="MFC3034571.1"/>
    <property type="molecule type" value="Genomic_DNA"/>
</dbReference>
<organism evidence="9 10">
    <name type="scientific">Pseudoalteromonas fenneropenaei</name>
    <dbReference type="NCBI Taxonomy" id="1737459"/>
    <lineage>
        <taxon>Bacteria</taxon>
        <taxon>Pseudomonadati</taxon>
        <taxon>Pseudomonadota</taxon>
        <taxon>Gammaproteobacteria</taxon>
        <taxon>Alteromonadales</taxon>
        <taxon>Pseudoalteromonadaceae</taxon>
        <taxon>Pseudoalteromonas</taxon>
    </lineage>
</organism>
<dbReference type="PANTHER" id="PTHR30294:SF29">
    <property type="entry name" value="MULTIDRUG ABC TRANSPORTER PERMEASE YBHS-RELATED"/>
    <property type="match status" value="1"/>
</dbReference>
<evidence type="ECO:0000256" key="3">
    <source>
        <dbReference type="ARBA" id="ARBA00022692"/>
    </source>
</evidence>
<feature type="transmembrane region" description="Helical" evidence="7">
    <location>
        <begin position="21"/>
        <end position="44"/>
    </location>
</feature>
<protein>
    <submittedName>
        <fullName evidence="9">ABC transporter permease</fullName>
    </submittedName>
</protein>
<evidence type="ECO:0000313" key="10">
    <source>
        <dbReference type="Proteomes" id="UP001595453"/>
    </source>
</evidence>
<evidence type="ECO:0000256" key="5">
    <source>
        <dbReference type="ARBA" id="ARBA00023136"/>
    </source>
</evidence>
<keyword evidence="10" id="KW-1185">Reference proteome</keyword>
<evidence type="ECO:0000259" key="8">
    <source>
        <dbReference type="Pfam" id="PF12698"/>
    </source>
</evidence>
<dbReference type="Pfam" id="PF12698">
    <property type="entry name" value="ABC2_membrane_3"/>
    <property type="match status" value="1"/>
</dbReference>
<evidence type="ECO:0000256" key="4">
    <source>
        <dbReference type="ARBA" id="ARBA00022989"/>
    </source>
</evidence>
<feature type="transmembrane region" description="Helical" evidence="7">
    <location>
        <begin position="261"/>
        <end position="283"/>
    </location>
</feature>
<dbReference type="RefSeq" id="WP_377128186.1">
    <property type="nucleotide sequence ID" value="NZ_JBHRSD010000043.1"/>
</dbReference>
<feature type="domain" description="ABC-2 type transporter transmembrane" evidence="8">
    <location>
        <begin position="28"/>
        <end position="364"/>
    </location>
</feature>
<sequence>MKAIHTLYKKEVLDASRDKRSLMASVYFAIGGPILFCLLFMAMINNTLAPSNLKITIEGAEHAPALVSYLRTKGIEQGHGEDTKAIRLNISSDYRENMNQGRPAMVTLEADYANEKLRDGLKRVENELQRYSAQIASLRLISRGIDPNIVQPLEFNKQDLATPDSKAGLMYGVATLSIILSLFYGAMNLAIDSSAGERERNSLSLLLSHPVSTLQIVIAKIASIATLGMVSLLLVLLVSKLVYPMVPWEELGFSISLNVDFILFALLIGLPLAAMAASIMVFASFLAKTFKEAQSYLAMVLLLPVGLSMARSYNLGGDVLSWLPVSGQQSALIAYIKGNSLAMPELLSASLATLAIAAVLAWITSKQLRSEKVVFGL</sequence>
<gene>
    <name evidence="9" type="ORF">ACFOEE_18885</name>
</gene>
<accession>A0ABV7CQ96</accession>
<keyword evidence="3 7" id="KW-0812">Transmembrane</keyword>
<keyword evidence="5 7" id="KW-0472">Membrane</keyword>
<comment type="subcellular location">
    <subcellularLocation>
        <location evidence="1">Cell membrane</location>
        <topology evidence="1">Multi-pass membrane protein</topology>
    </subcellularLocation>
</comment>
<evidence type="ECO:0000256" key="7">
    <source>
        <dbReference type="SAM" id="Phobius"/>
    </source>
</evidence>
<reference evidence="10" key="1">
    <citation type="journal article" date="2019" name="Int. J. Syst. Evol. Microbiol.">
        <title>The Global Catalogue of Microorganisms (GCM) 10K type strain sequencing project: providing services to taxonomists for standard genome sequencing and annotation.</title>
        <authorList>
            <consortium name="The Broad Institute Genomics Platform"/>
            <consortium name="The Broad Institute Genome Sequencing Center for Infectious Disease"/>
            <person name="Wu L."/>
            <person name="Ma J."/>
        </authorList>
    </citation>
    <scope>NUCLEOTIDE SEQUENCE [LARGE SCALE GENOMIC DNA]</scope>
    <source>
        <strain evidence="10">KCTC 42730</strain>
    </source>
</reference>
<feature type="transmembrane region" description="Helical" evidence="7">
    <location>
        <begin position="346"/>
        <end position="363"/>
    </location>
</feature>
<dbReference type="InterPro" id="IPR051449">
    <property type="entry name" value="ABC-2_transporter_component"/>
</dbReference>
<evidence type="ECO:0000256" key="6">
    <source>
        <dbReference type="SAM" id="Coils"/>
    </source>
</evidence>
<dbReference type="Proteomes" id="UP001595453">
    <property type="component" value="Unassembled WGS sequence"/>
</dbReference>
<feature type="transmembrane region" description="Helical" evidence="7">
    <location>
        <begin position="212"/>
        <end position="241"/>
    </location>
</feature>
<keyword evidence="6" id="KW-0175">Coiled coil</keyword>
<comment type="caution">
    <text evidence="9">The sequence shown here is derived from an EMBL/GenBank/DDBJ whole genome shotgun (WGS) entry which is preliminary data.</text>
</comment>
<evidence type="ECO:0000256" key="2">
    <source>
        <dbReference type="ARBA" id="ARBA00022475"/>
    </source>
</evidence>
<keyword evidence="4 7" id="KW-1133">Transmembrane helix</keyword>
<keyword evidence="2" id="KW-1003">Cell membrane</keyword>
<feature type="transmembrane region" description="Helical" evidence="7">
    <location>
        <begin position="169"/>
        <end position="191"/>
    </location>
</feature>
<dbReference type="PANTHER" id="PTHR30294">
    <property type="entry name" value="MEMBRANE COMPONENT OF ABC TRANSPORTER YHHJ-RELATED"/>
    <property type="match status" value="1"/>
</dbReference>
<evidence type="ECO:0000313" key="9">
    <source>
        <dbReference type="EMBL" id="MFC3034571.1"/>
    </source>
</evidence>
<feature type="transmembrane region" description="Helical" evidence="7">
    <location>
        <begin position="295"/>
        <end position="313"/>
    </location>
</feature>
<name>A0ABV7CQ96_9GAMM</name>
<feature type="coiled-coil region" evidence="6">
    <location>
        <begin position="114"/>
        <end position="141"/>
    </location>
</feature>
<proteinExistence type="predicted"/>
<dbReference type="InterPro" id="IPR013525">
    <property type="entry name" value="ABC2_TM"/>
</dbReference>
<evidence type="ECO:0000256" key="1">
    <source>
        <dbReference type="ARBA" id="ARBA00004651"/>
    </source>
</evidence>